<evidence type="ECO:0000313" key="9">
    <source>
        <dbReference type="Proteomes" id="UP000076078"/>
    </source>
</evidence>
<feature type="region of interest" description="Disordered" evidence="6">
    <location>
        <begin position="126"/>
        <end position="145"/>
    </location>
</feature>
<dbReference type="InterPro" id="IPR027417">
    <property type="entry name" value="P-loop_NTPase"/>
</dbReference>
<keyword evidence="2" id="KW-0547">Nucleotide-binding</keyword>
<dbReference type="PANTHER" id="PTHR45709">
    <property type="entry name" value="LARGE SUBUNIT GTPASE 1 HOMOLOG-RELATED"/>
    <property type="match status" value="1"/>
</dbReference>
<feature type="compositionally biased region" description="Acidic residues" evidence="6">
    <location>
        <begin position="96"/>
        <end position="119"/>
    </location>
</feature>
<dbReference type="InterPro" id="IPR043358">
    <property type="entry name" value="GNL1-like"/>
</dbReference>
<dbReference type="CDD" id="cd01857">
    <property type="entry name" value="HSR1_MMR1"/>
    <property type="match status" value="1"/>
</dbReference>
<dbReference type="InParanoid" id="A0A151ZSK1"/>
<feature type="compositionally biased region" description="Acidic residues" evidence="6">
    <location>
        <begin position="415"/>
        <end position="439"/>
    </location>
</feature>
<keyword evidence="1" id="KW-0597">Phosphoprotein</keyword>
<accession>A0A151ZSK1</accession>
<evidence type="ECO:0000256" key="5">
    <source>
        <dbReference type="ARBA" id="ARBA00039902"/>
    </source>
</evidence>
<evidence type="ECO:0000256" key="4">
    <source>
        <dbReference type="ARBA" id="ARBA00037770"/>
    </source>
</evidence>
<feature type="compositionally biased region" description="Basic and acidic residues" evidence="6">
    <location>
        <begin position="670"/>
        <end position="690"/>
    </location>
</feature>
<evidence type="ECO:0000259" key="7">
    <source>
        <dbReference type="PROSITE" id="PS51721"/>
    </source>
</evidence>
<keyword evidence="9" id="KW-1185">Reference proteome</keyword>
<feature type="compositionally biased region" description="Polar residues" evidence="6">
    <location>
        <begin position="58"/>
        <end position="73"/>
    </location>
</feature>
<organism evidence="8 9">
    <name type="scientific">Tieghemostelium lacteum</name>
    <name type="common">Slime mold</name>
    <name type="synonym">Dictyostelium lacteum</name>
    <dbReference type="NCBI Taxonomy" id="361077"/>
    <lineage>
        <taxon>Eukaryota</taxon>
        <taxon>Amoebozoa</taxon>
        <taxon>Evosea</taxon>
        <taxon>Eumycetozoa</taxon>
        <taxon>Dictyostelia</taxon>
        <taxon>Dictyosteliales</taxon>
        <taxon>Raperosteliaceae</taxon>
        <taxon>Tieghemostelium</taxon>
    </lineage>
</organism>
<dbReference type="SUPFAM" id="SSF52540">
    <property type="entry name" value="P-loop containing nucleoside triphosphate hydrolases"/>
    <property type="match status" value="1"/>
</dbReference>
<evidence type="ECO:0000256" key="2">
    <source>
        <dbReference type="ARBA" id="ARBA00022741"/>
    </source>
</evidence>
<dbReference type="OMA" id="IIEAWIN"/>
<gene>
    <name evidence="8" type="ORF">DLAC_04242</name>
</gene>
<dbReference type="Gene3D" id="3.40.50.300">
    <property type="entry name" value="P-loop containing nucleotide triphosphate hydrolases"/>
    <property type="match status" value="1"/>
</dbReference>
<feature type="region of interest" description="Disordered" evidence="6">
    <location>
        <begin position="48"/>
        <end position="73"/>
    </location>
</feature>
<dbReference type="STRING" id="361077.A0A151ZSK1"/>
<proteinExistence type="predicted"/>
<feature type="region of interest" description="Disordered" evidence="6">
    <location>
        <begin position="412"/>
        <end position="453"/>
    </location>
</feature>
<sequence>MGRSKPFSGKQKKDQLKAKKERKRVESEILELDNDISLHEKRQLARDILKSSDKSKKATSNSGTIRDKLSINSVESEELLDSNLFYSDSNHNSSASEEENDDEHPIDSSSGEDEESQDEDDIKVIKFNNQTIRSSSNNNDKNSKIRDIEKHLKNMDLKKKSQNQRGQRNKLVTIFETESREEVRERKLQSTNPLDIRLRSEPWLINQSFDNGSFIDIPKRLDWTWDMSSDKLKEQERKMFVQWLENISENYDKSRLNYFEHNLEVWRQLWRVSERSDVILLITDARYPLFHFPPALYSYIVNDLKKPMVLVLNKIDLVDRRIVDSWIDYFKSQYPHLSIISFSSFTAHQDSTDHNLDLTKKRKLKRGTKKYESSRGKQVLIKEILSLNIPKANNHEIQSDIQQFLQSNNIHLNQDDDNENEEDEDEDEDIEDDEDNEDEQDHKQDEEEAFKNDNMITIGMVGHPNVGKSSLINGLIGRKVVSTSRTPGHTKHFQTILLTRTIQLCDCPGLVFPALDRPKPLQILCGIFPIAQVREPYSAIRYLAERVPLEKVYGLQNPYPNEQWSPFSICEAFAKKRGYIIAKNGAEDTHRAGLEILKDCVDGNVVISWPPPNFTQQDYIQLGLVKLNSSGSEPLETHDDITNDDTSTSTITKSKKKKHVKTVNYGKPIGYEEYHRKKSMEEQQQNHHQDSSTTEEEDGGNNEEEMPLKVYKKNRPSHFSNNKQSKSNKSTVQTSTNSQSNNNQNNINQSAGKTKKLSAKALDYQEKLAEKQNKGGNKRQIL</sequence>
<feature type="compositionally biased region" description="Basic and acidic residues" evidence="6">
    <location>
        <begin position="440"/>
        <end position="451"/>
    </location>
</feature>
<evidence type="ECO:0000313" key="8">
    <source>
        <dbReference type="EMBL" id="KYQ96922.1"/>
    </source>
</evidence>
<dbReference type="AlphaFoldDB" id="A0A151ZSK1"/>
<dbReference type="PRINTS" id="PR00326">
    <property type="entry name" value="GTP1OBG"/>
</dbReference>
<dbReference type="OrthoDB" id="61815at2759"/>
<feature type="compositionally biased region" description="Low complexity" evidence="6">
    <location>
        <begin position="720"/>
        <end position="750"/>
    </location>
</feature>
<dbReference type="GO" id="GO:0003924">
    <property type="term" value="F:GTPase activity"/>
    <property type="evidence" value="ECO:0007669"/>
    <property type="project" value="InterPro"/>
</dbReference>
<evidence type="ECO:0000256" key="6">
    <source>
        <dbReference type="SAM" id="MobiDB-lite"/>
    </source>
</evidence>
<evidence type="ECO:0000256" key="3">
    <source>
        <dbReference type="ARBA" id="ARBA00023134"/>
    </source>
</evidence>
<dbReference type="Proteomes" id="UP000076078">
    <property type="component" value="Unassembled WGS sequence"/>
</dbReference>
<feature type="region of interest" description="Disordered" evidence="6">
    <location>
        <begin position="1"/>
        <end position="25"/>
    </location>
</feature>
<comment type="caution">
    <text evidence="8">The sequence shown here is derived from an EMBL/GenBank/DDBJ whole genome shotgun (WGS) entry which is preliminary data.</text>
</comment>
<name>A0A151ZSK1_TIELA</name>
<dbReference type="PANTHER" id="PTHR45709:SF3">
    <property type="entry name" value="GUANINE NUCLEOTIDE-BINDING PROTEIN-LIKE 1"/>
    <property type="match status" value="1"/>
</dbReference>
<dbReference type="Pfam" id="PF01926">
    <property type="entry name" value="MMR_HSR1"/>
    <property type="match status" value="1"/>
</dbReference>
<dbReference type="EMBL" id="LODT01000021">
    <property type="protein sequence ID" value="KYQ96922.1"/>
    <property type="molecule type" value="Genomic_DNA"/>
</dbReference>
<comment type="function">
    <text evidence="4">Possible regulatory or functional link with the histocompatibility cluster.</text>
</comment>
<dbReference type="InterPro" id="IPR030378">
    <property type="entry name" value="G_CP_dom"/>
</dbReference>
<feature type="domain" description="CP-type G" evidence="7">
    <location>
        <begin position="266"/>
        <end position="513"/>
    </location>
</feature>
<dbReference type="PROSITE" id="PS51721">
    <property type="entry name" value="G_CP"/>
    <property type="match status" value="1"/>
</dbReference>
<dbReference type="InterPro" id="IPR006073">
    <property type="entry name" value="GTP-bd"/>
</dbReference>
<keyword evidence="3" id="KW-0342">GTP-binding</keyword>
<feature type="compositionally biased region" description="Basic and acidic residues" evidence="6">
    <location>
        <begin position="11"/>
        <end position="25"/>
    </location>
</feature>
<protein>
    <recommendedName>
        <fullName evidence="5">Guanine nucleotide-binding protein-like 1</fullName>
    </recommendedName>
</protein>
<feature type="compositionally biased region" description="Acidic residues" evidence="6">
    <location>
        <begin position="693"/>
        <end position="705"/>
    </location>
</feature>
<evidence type="ECO:0000256" key="1">
    <source>
        <dbReference type="ARBA" id="ARBA00022553"/>
    </source>
</evidence>
<dbReference type="FunCoup" id="A0A151ZSK1">
    <property type="interactions" value="59"/>
</dbReference>
<feature type="region of interest" description="Disordered" evidence="6">
    <location>
        <begin position="85"/>
        <end position="119"/>
    </location>
</feature>
<feature type="region of interest" description="Disordered" evidence="6">
    <location>
        <begin position="631"/>
        <end position="759"/>
    </location>
</feature>
<dbReference type="GO" id="GO:0005525">
    <property type="term" value="F:GTP binding"/>
    <property type="evidence" value="ECO:0007669"/>
    <property type="project" value="UniProtKB-KW"/>
</dbReference>
<reference evidence="8 9" key="1">
    <citation type="submission" date="2015-12" db="EMBL/GenBank/DDBJ databases">
        <title>Dictyostelia acquired genes for synthesis and detection of signals that induce cell-type specialization by lateral gene transfer from prokaryotes.</title>
        <authorList>
            <person name="Gloeckner G."/>
            <person name="Schaap P."/>
        </authorList>
    </citation>
    <scope>NUCLEOTIDE SEQUENCE [LARGE SCALE GENOMIC DNA]</scope>
    <source>
        <strain evidence="8 9">TK</strain>
    </source>
</reference>